<reference evidence="2" key="1">
    <citation type="journal article" date="2013" name="Nature">
        <title>Pan genome of the phytoplankton Emiliania underpins its global distribution.</title>
        <authorList>
            <person name="Read B.A."/>
            <person name="Kegel J."/>
            <person name="Klute M.J."/>
            <person name="Kuo A."/>
            <person name="Lefebvre S.C."/>
            <person name="Maumus F."/>
            <person name="Mayer C."/>
            <person name="Miller J."/>
            <person name="Monier A."/>
            <person name="Salamov A."/>
            <person name="Young J."/>
            <person name="Aguilar M."/>
            <person name="Claverie J.M."/>
            <person name="Frickenhaus S."/>
            <person name="Gonzalez K."/>
            <person name="Herman E.K."/>
            <person name="Lin Y.C."/>
            <person name="Napier J."/>
            <person name="Ogata H."/>
            <person name="Sarno A.F."/>
            <person name="Shmutz J."/>
            <person name="Schroeder D."/>
            <person name="de Vargas C."/>
            <person name="Verret F."/>
            <person name="von Dassow P."/>
            <person name="Valentin K."/>
            <person name="Van de Peer Y."/>
            <person name="Wheeler G."/>
            <person name="Dacks J.B."/>
            <person name="Delwiche C.F."/>
            <person name="Dyhrman S.T."/>
            <person name="Glockner G."/>
            <person name="John U."/>
            <person name="Richards T."/>
            <person name="Worden A.Z."/>
            <person name="Zhang X."/>
            <person name="Grigoriev I.V."/>
            <person name="Allen A.E."/>
            <person name="Bidle K."/>
            <person name="Borodovsky M."/>
            <person name="Bowler C."/>
            <person name="Brownlee C."/>
            <person name="Cock J.M."/>
            <person name="Elias M."/>
            <person name="Gladyshev V.N."/>
            <person name="Groth M."/>
            <person name="Guda C."/>
            <person name="Hadaegh A."/>
            <person name="Iglesias-Rodriguez M.D."/>
            <person name="Jenkins J."/>
            <person name="Jones B.M."/>
            <person name="Lawson T."/>
            <person name="Leese F."/>
            <person name="Lindquist E."/>
            <person name="Lobanov A."/>
            <person name="Lomsadze A."/>
            <person name="Malik S.B."/>
            <person name="Marsh M.E."/>
            <person name="Mackinder L."/>
            <person name="Mock T."/>
            <person name="Mueller-Roeber B."/>
            <person name="Pagarete A."/>
            <person name="Parker M."/>
            <person name="Probert I."/>
            <person name="Quesneville H."/>
            <person name="Raines C."/>
            <person name="Rensing S.A."/>
            <person name="Riano-Pachon D.M."/>
            <person name="Richier S."/>
            <person name="Rokitta S."/>
            <person name="Shiraiwa Y."/>
            <person name="Soanes D.M."/>
            <person name="van der Giezen M."/>
            <person name="Wahlund T.M."/>
            <person name="Williams B."/>
            <person name="Wilson W."/>
            <person name="Wolfe G."/>
            <person name="Wurch L.L."/>
        </authorList>
    </citation>
    <scope>NUCLEOTIDE SEQUENCE</scope>
</reference>
<dbReference type="PaxDb" id="2903-EOD29727"/>
<organism evidence="1 2">
    <name type="scientific">Emiliania huxleyi (strain CCMP1516)</name>
    <dbReference type="NCBI Taxonomy" id="280463"/>
    <lineage>
        <taxon>Eukaryota</taxon>
        <taxon>Haptista</taxon>
        <taxon>Haptophyta</taxon>
        <taxon>Prymnesiophyceae</taxon>
        <taxon>Isochrysidales</taxon>
        <taxon>Noelaerhabdaceae</taxon>
        <taxon>Emiliania</taxon>
    </lineage>
</organism>
<dbReference type="KEGG" id="ehx:EMIHUDRAFT_365759"/>
<name>A0A0D3K1U2_EMIH1</name>
<accession>A0A0D3K1U2</accession>
<proteinExistence type="predicted"/>
<keyword evidence="2" id="KW-1185">Reference proteome</keyword>
<dbReference type="HOGENOM" id="CLU_068167_0_0_1"/>
<reference evidence="1" key="2">
    <citation type="submission" date="2024-10" db="UniProtKB">
        <authorList>
            <consortium name="EnsemblProtists"/>
        </authorList>
    </citation>
    <scope>IDENTIFICATION</scope>
</reference>
<protein>
    <submittedName>
        <fullName evidence="1">Uncharacterized protein</fullName>
    </submittedName>
</protein>
<dbReference type="RefSeq" id="XP_005782156.1">
    <property type="nucleotide sequence ID" value="XM_005782099.1"/>
</dbReference>
<dbReference type="Pfam" id="PF25192">
    <property type="entry name" value="DiatomPyrShell"/>
    <property type="match status" value="1"/>
</dbReference>
<dbReference type="Proteomes" id="UP000013827">
    <property type="component" value="Unassembled WGS sequence"/>
</dbReference>
<sequence>MLLALASPSFQLQAGAGARRAPAPAMSVLADNVWSASQPARVEGKTLKTWDIGDEAIARAQLSIKSSGRPVHSRVELWHTPSYIPTKMSVYTEDANVRPIDCLIETPKHPKTVAVFNEGPMEFPFDATVAPTGLDSAYASLADAENRNVQGGEITSYVFGSSVESVQILLKPMNGERNIKARIELTQGPNQVKQSYEIYASSGYKNPFYAVIQTPGVSDSTIRIINQNTVEFPFNAWVLPYATGSGGPAVQLGR</sequence>
<evidence type="ECO:0000313" key="1">
    <source>
        <dbReference type="EnsemblProtists" id="EOD29727"/>
    </source>
</evidence>
<dbReference type="EnsemblProtists" id="EOD29727">
    <property type="protein sequence ID" value="EOD29727"/>
    <property type="gene ID" value="EMIHUDRAFT_365759"/>
</dbReference>
<dbReference type="AlphaFoldDB" id="A0A0D3K1U2"/>
<dbReference type="InterPro" id="IPR057491">
    <property type="entry name" value="DiatomPyrShell"/>
</dbReference>
<dbReference type="GeneID" id="17275000"/>
<evidence type="ECO:0000313" key="2">
    <source>
        <dbReference type="Proteomes" id="UP000013827"/>
    </source>
</evidence>